<proteinExistence type="predicted"/>
<name>A0A4V3BLC1_9RHOO</name>
<sequence length="458" mass="48274">MRKTVVIAGGVLALAVGVVGGSYYVGGKIEDDFRTGVERIRGAGFDVRVLDYRRGVFGAEAETLWTLPSEEEPLSFTLAHAVSHGPLPAGKAAEIRTTLQLDDEASQALAPLLQGRQPLEILSKVSWGGDHSHTLNVVDYRGPVEESEVVWGGMQGTVDVTAGGKVTRGSLSLPVLTVRDPAGKNVDLQKASITFDTTQPQNYHFWTGEALFAIERLAVGGTPEQTVEIEGLGLTSSTALEGDLVSTTIEIKANHFSGGGEVLQAPGVTLSLQRLDAGVLDAASRMAQEGAAAGEDIQAHNQRLLTAMISQLPALLARSPVVEIKNLGATLPEGVVKADLRLAYVGKPGGLGFNPLVDVEGQANLALPQPLLERVLSVRARQELENYMEVMDLGASEEEIADAVDETVRTRVEALTAQGVLVPKDGQWVSALEYKGGVLSINGNQTALGALGAMGLPL</sequence>
<dbReference type="Proteomes" id="UP000295129">
    <property type="component" value="Unassembled WGS sequence"/>
</dbReference>
<keyword evidence="2" id="KW-1185">Reference proteome</keyword>
<dbReference type="EMBL" id="SNVV01000027">
    <property type="protein sequence ID" value="TDN46092.1"/>
    <property type="molecule type" value="Genomic_DNA"/>
</dbReference>
<reference evidence="1 2" key="1">
    <citation type="submission" date="2019-03" db="EMBL/GenBank/DDBJ databases">
        <title>Genomic Encyclopedia of Type Strains, Phase IV (KMG-IV): sequencing the most valuable type-strain genomes for metagenomic binning, comparative biology and taxonomic classification.</title>
        <authorList>
            <person name="Goeker M."/>
        </authorList>
    </citation>
    <scope>NUCLEOTIDE SEQUENCE [LARGE SCALE GENOMIC DNA]</scope>
    <source>
        <strain evidence="1 2">DSM 12121</strain>
    </source>
</reference>
<gene>
    <name evidence="1" type="ORF">C7389_12721</name>
</gene>
<evidence type="ECO:0000313" key="2">
    <source>
        <dbReference type="Proteomes" id="UP000295129"/>
    </source>
</evidence>
<comment type="caution">
    <text evidence="1">The sequence shown here is derived from an EMBL/GenBank/DDBJ whole genome shotgun (WGS) entry which is preliminary data.</text>
</comment>
<dbReference type="Pfam" id="PF06097">
    <property type="entry name" value="DUF945"/>
    <property type="match status" value="1"/>
</dbReference>
<dbReference type="RefSeq" id="WP_133594731.1">
    <property type="nucleotide sequence ID" value="NZ_SNVV01000027.1"/>
</dbReference>
<dbReference type="InterPro" id="IPR010352">
    <property type="entry name" value="DUF945"/>
</dbReference>
<organism evidence="1 2">
    <name type="scientific">Azoarcus indigens</name>
    <dbReference type="NCBI Taxonomy" id="29545"/>
    <lineage>
        <taxon>Bacteria</taxon>
        <taxon>Pseudomonadati</taxon>
        <taxon>Pseudomonadota</taxon>
        <taxon>Betaproteobacteria</taxon>
        <taxon>Rhodocyclales</taxon>
        <taxon>Zoogloeaceae</taxon>
        <taxon>Azoarcus</taxon>
    </lineage>
</organism>
<dbReference type="OrthoDB" id="8790961at2"/>
<protein>
    <submittedName>
        <fullName evidence="1">Uncharacterized protein YdgA (DUF945 family)</fullName>
    </submittedName>
</protein>
<dbReference type="AlphaFoldDB" id="A0A4V3BLC1"/>
<accession>A0A4V3BLC1</accession>
<evidence type="ECO:0000313" key="1">
    <source>
        <dbReference type="EMBL" id="TDN46092.1"/>
    </source>
</evidence>